<dbReference type="PANTHER" id="PTHR33526">
    <property type="entry name" value="OS07G0123800 PROTEIN"/>
    <property type="match status" value="1"/>
</dbReference>
<name>A0A8K0I1E0_COCNU</name>
<reference evidence="1" key="2">
    <citation type="submission" date="2019-07" db="EMBL/GenBank/DDBJ databases">
        <authorList>
            <person name="Yang Y."/>
            <person name="Bocs S."/>
            <person name="Baudouin L."/>
        </authorList>
    </citation>
    <scope>NUCLEOTIDE SEQUENCE</scope>
    <source>
        <tissue evidence="1">Spear leaf of Hainan Tall coconut</tissue>
    </source>
</reference>
<accession>A0A8K0I1E0</accession>
<evidence type="ECO:0000313" key="1">
    <source>
        <dbReference type="EMBL" id="KAG1334067.1"/>
    </source>
</evidence>
<reference evidence="1" key="1">
    <citation type="journal article" date="2017" name="Gigascience">
        <title>The genome draft of coconut (Cocos nucifera).</title>
        <authorList>
            <person name="Xiao Y."/>
            <person name="Xu P."/>
            <person name="Fan H."/>
            <person name="Baudouin L."/>
            <person name="Xia W."/>
            <person name="Bocs S."/>
            <person name="Xu J."/>
            <person name="Li Q."/>
            <person name="Guo A."/>
            <person name="Zhou L."/>
            <person name="Li J."/>
            <person name="Wu Y."/>
            <person name="Ma Z."/>
            <person name="Armero A."/>
            <person name="Issali A.E."/>
            <person name="Liu N."/>
            <person name="Peng M."/>
            <person name="Yang Y."/>
        </authorList>
    </citation>
    <scope>NUCLEOTIDE SEQUENCE</scope>
    <source>
        <tissue evidence="1">Spear leaf of Hainan Tall coconut</tissue>
    </source>
</reference>
<organism evidence="1 2">
    <name type="scientific">Cocos nucifera</name>
    <name type="common">Coconut palm</name>
    <dbReference type="NCBI Taxonomy" id="13894"/>
    <lineage>
        <taxon>Eukaryota</taxon>
        <taxon>Viridiplantae</taxon>
        <taxon>Streptophyta</taxon>
        <taxon>Embryophyta</taxon>
        <taxon>Tracheophyta</taxon>
        <taxon>Spermatophyta</taxon>
        <taxon>Magnoliopsida</taxon>
        <taxon>Liliopsida</taxon>
        <taxon>Arecaceae</taxon>
        <taxon>Arecoideae</taxon>
        <taxon>Cocoseae</taxon>
        <taxon>Attaleinae</taxon>
        <taxon>Cocos</taxon>
    </lineage>
</organism>
<sequence length="138" mass="15343">MGKTTRLFGRRVRNAIKALCRVRDLYVRSLTELSGSVQYATATGYGSFTASYGFPKEITSSWDNREISRPCAEAPRNRRAKGRAAPFSQGVVLETIDEDKPCEFGGDVRVGSGLLLKRRGNCDYRRKGTVRRYAGGLD</sequence>
<dbReference type="EMBL" id="CM017874">
    <property type="protein sequence ID" value="KAG1334067.1"/>
    <property type="molecule type" value="Genomic_DNA"/>
</dbReference>
<gene>
    <name evidence="1" type="ORF">COCNU_03G001860</name>
</gene>
<proteinExistence type="predicted"/>
<dbReference type="Proteomes" id="UP000797356">
    <property type="component" value="Chromosome 3"/>
</dbReference>
<dbReference type="OrthoDB" id="694638at2759"/>
<dbReference type="PANTHER" id="PTHR33526:SF4">
    <property type="entry name" value="OS07G0123800 PROTEIN"/>
    <property type="match status" value="1"/>
</dbReference>
<protein>
    <submittedName>
        <fullName evidence="1">Uncharacterized protein</fullName>
    </submittedName>
</protein>
<evidence type="ECO:0000313" key="2">
    <source>
        <dbReference type="Proteomes" id="UP000797356"/>
    </source>
</evidence>
<keyword evidence="2" id="KW-1185">Reference proteome</keyword>
<comment type="caution">
    <text evidence="1">The sequence shown here is derived from an EMBL/GenBank/DDBJ whole genome shotgun (WGS) entry which is preliminary data.</text>
</comment>
<dbReference type="AlphaFoldDB" id="A0A8K0I1E0"/>